<organism evidence="1 2">
    <name type="scientific">Candidatus Woesebacteria bacterium RIFCSPHIGHO2_01_FULL_37_10</name>
    <dbReference type="NCBI Taxonomy" id="1802489"/>
    <lineage>
        <taxon>Bacteria</taxon>
        <taxon>Candidatus Woeseibacteriota</taxon>
    </lineage>
</organism>
<dbReference type="Proteomes" id="UP000178446">
    <property type="component" value="Unassembled WGS sequence"/>
</dbReference>
<proteinExistence type="predicted"/>
<gene>
    <name evidence="1" type="ORF">A2685_02300</name>
</gene>
<reference evidence="1 2" key="1">
    <citation type="journal article" date="2016" name="Nat. Commun.">
        <title>Thousands of microbial genomes shed light on interconnected biogeochemical processes in an aquifer system.</title>
        <authorList>
            <person name="Anantharaman K."/>
            <person name="Brown C.T."/>
            <person name="Hug L.A."/>
            <person name="Sharon I."/>
            <person name="Castelle C.J."/>
            <person name="Probst A.J."/>
            <person name="Thomas B.C."/>
            <person name="Singh A."/>
            <person name="Wilkins M.J."/>
            <person name="Karaoz U."/>
            <person name="Brodie E.L."/>
            <person name="Williams K.H."/>
            <person name="Hubbard S.S."/>
            <person name="Banfield J.F."/>
        </authorList>
    </citation>
    <scope>NUCLEOTIDE SEQUENCE [LARGE SCALE GENOMIC DNA]</scope>
</reference>
<dbReference type="AlphaFoldDB" id="A0A1F7XVX0"/>
<evidence type="ECO:0000313" key="2">
    <source>
        <dbReference type="Proteomes" id="UP000178446"/>
    </source>
</evidence>
<dbReference type="SUPFAM" id="SSF53474">
    <property type="entry name" value="alpha/beta-Hydrolases"/>
    <property type="match status" value="1"/>
</dbReference>
<dbReference type="Gene3D" id="3.40.50.1820">
    <property type="entry name" value="alpha/beta hydrolase"/>
    <property type="match status" value="1"/>
</dbReference>
<sequence length="191" mass="22072">MVGYLYRNHILEEELNLTITMKTIILPGYSVHNRKWAEEIAVNLRKNIGNEVVIHEWRHWKDPSLSLSISKEIKKIIEEIGIEKVNIIAKSVGVYMAFKLIPIISEKVDKIIFCGIASVGGGDRNILLQAILKKISVRNILCLQNEQDKFVPFTEAEKFYHSVEPSLKVISKPRTDHEYPYFSEFKNFLES</sequence>
<protein>
    <recommendedName>
        <fullName evidence="3">AB hydrolase-1 domain-containing protein</fullName>
    </recommendedName>
</protein>
<comment type="caution">
    <text evidence="1">The sequence shown here is derived from an EMBL/GenBank/DDBJ whole genome shotgun (WGS) entry which is preliminary data.</text>
</comment>
<accession>A0A1F7XVX0</accession>
<dbReference type="InterPro" id="IPR029058">
    <property type="entry name" value="AB_hydrolase_fold"/>
</dbReference>
<name>A0A1F7XVX0_9BACT</name>
<evidence type="ECO:0008006" key="3">
    <source>
        <dbReference type="Google" id="ProtNLM"/>
    </source>
</evidence>
<dbReference type="EMBL" id="MGGB01000045">
    <property type="protein sequence ID" value="OGM18558.1"/>
    <property type="molecule type" value="Genomic_DNA"/>
</dbReference>
<evidence type="ECO:0000313" key="1">
    <source>
        <dbReference type="EMBL" id="OGM18558.1"/>
    </source>
</evidence>